<dbReference type="InterPro" id="IPR002401">
    <property type="entry name" value="Cyt_P450_E_grp-I"/>
</dbReference>
<evidence type="ECO:0000256" key="3">
    <source>
        <dbReference type="ARBA" id="ARBA00023004"/>
    </source>
</evidence>
<evidence type="ECO:0000313" key="5">
    <source>
        <dbReference type="Proteomes" id="UP000887574"/>
    </source>
</evidence>
<dbReference type="PANTHER" id="PTHR24300">
    <property type="entry name" value="CYTOCHROME P450 508A4-RELATED"/>
    <property type="match status" value="1"/>
</dbReference>
<evidence type="ECO:0000256" key="1">
    <source>
        <dbReference type="ARBA" id="ARBA00010617"/>
    </source>
</evidence>
<sequence>MERVKNEAKSGIVDDEEDTYFIKAFIQEMEQQKHTPKLMRKKNIANLRGLCEDLFVGGMDTTSNTMNFLILYMVVFPEVQAKMQEELDQVMGDNEDGKKLICLADKAKLPYTNAVINESQRLVNLGPIILIHRTTKDVVIGGYAVKKGARIVPQVSSVLYDEKIFPKAT</sequence>
<dbReference type="PANTHER" id="PTHR24300:SF375">
    <property type="entry name" value="CYTOCHROME P450 FAMILY"/>
    <property type="match status" value="1"/>
</dbReference>
<keyword evidence="4" id="KW-0560">Oxidoreductase</keyword>
<dbReference type="PRINTS" id="PR00385">
    <property type="entry name" value="P450"/>
</dbReference>
<dbReference type="Pfam" id="PF00067">
    <property type="entry name" value="p450"/>
    <property type="match status" value="1"/>
</dbReference>
<dbReference type="InterPro" id="IPR001128">
    <property type="entry name" value="Cyt_P450"/>
</dbReference>
<proteinExistence type="inferred from homology"/>
<keyword evidence="5" id="KW-1185">Reference proteome</keyword>
<dbReference type="GO" id="GO:0006082">
    <property type="term" value="P:organic acid metabolic process"/>
    <property type="evidence" value="ECO:0007669"/>
    <property type="project" value="TreeGrafter"/>
</dbReference>
<keyword evidence="3" id="KW-0408">Iron</keyword>
<dbReference type="WBParaSite" id="jg7431">
    <property type="protein sequence ID" value="jg7431"/>
    <property type="gene ID" value="jg7431"/>
</dbReference>
<protein>
    <submittedName>
        <fullName evidence="6">Cytochrome P450</fullName>
    </submittedName>
</protein>
<keyword evidence="2" id="KW-0479">Metal-binding</keyword>
<dbReference type="GO" id="GO:0006805">
    <property type="term" value="P:xenobiotic metabolic process"/>
    <property type="evidence" value="ECO:0007669"/>
    <property type="project" value="TreeGrafter"/>
</dbReference>
<reference evidence="6" key="1">
    <citation type="submission" date="2022-11" db="UniProtKB">
        <authorList>
            <consortium name="WormBaseParasite"/>
        </authorList>
    </citation>
    <scope>IDENTIFICATION</scope>
</reference>
<dbReference type="GO" id="GO:0020037">
    <property type="term" value="F:heme binding"/>
    <property type="evidence" value="ECO:0007669"/>
    <property type="project" value="InterPro"/>
</dbReference>
<dbReference type="InterPro" id="IPR050182">
    <property type="entry name" value="Cytochrome_P450_fam2"/>
</dbReference>
<evidence type="ECO:0000256" key="4">
    <source>
        <dbReference type="ARBA" id="ARBA00023033"/>
    </source>
</evidence>
<comment type="similarity">
    <text evidence="1">Belongs to the cytochrome P450 family.</text>
</comment>
<keyword evidence="4" id="KW-0503">Monooxygenase</keyword>
<dbReference type="GO" id="GO:0016712">
    <property type="term" value="F:oxidoreductase activity, acting on paired donors, with incorporation or reduction of molecular oxygen, reduced flavin or flavoprotein as one donor, and incorporation of one atom of oxygen"/>
    <property type="evidence" value="ECO:0007669"/>
    <property type="project" value="TreeGrafter"/>
</dbReference>
<dbReference type="SUPFAM" id="SSF48264">
    <property type="entry name" value="Cytochrome P450"/>
    <property type="match status" value="1"/>
</dbReference>
<dbReference type="AlphaFoldDB" id="A0A915EJP4"/>
<organism evidence="5 6">
    <name type="scientific">Ditylenchus dipsaci</name>
    <dbReference type="NCBI Taxonomy" id="166011"/>
    <lineage>
        <taxon>Eukaryota</taxon>
        <taxon>Metazoa</taxon>
        <taxon>Ecdysozoa</taxon>
        <taxon>Nematoda</taxon>
        <taxon>Chromadorea</taxon>
        <taxon>Rhabditida</taxon>
        <taxon>Tylenchina</taxon>
        <taxon>Tylenchomorpha</taxon>
        <taxon>Sphaerularioidea</taxon>
        <taxon>Anguinidae</taxon>
        <taxon>Anguininae</taxon>
        <taxon>Ditylenchus</taxon>
    </lineage>
</organism>
<dbReference type="GO" id="GO:0005506">
    <property type="term" value="F:iron ion binding"/>
    <property type="evidence" value="ECO:0007669"/>
    <property type="project" value="InterPro"/>
</dbReference>
<accession>A0A915EJP4</accession>
<name>A0A915EJP4_9BILA</name>
<dbReference type="Proteomes" id="UP000887574">
    <property type="component" value="Unplaced"/>
</dbReference>
<dbReference type="PRINTS" id="PR00463">
    <property type="entry name" value="EP450I"/>
</dbReference>
<evidence type="ECO:0000313" key="6">
    <source>
        <dbReference type="WBParaSite" id="jg7431"/>
    </source>
</evidence>
<evidence type="ECO:0000256" key="2">
    <source>
        <dbReference type="ARBA" id="ARBA00022723"/>
    </source>
</evidence>
<dbReference type="Gene3D" id="1.10.630.10">
    <property type="entry name" value="Cytochrome P450"/>
    <property type="match status" value="1"/>
</dbReference>
<dbReference type="InterPro" id="IPR036396">
    <property type="entry name" value="Cyt_P450_sf"/>
</dbReference>
<dbReference type="GO" id="GO:0005737">
    <property type="term" value="C:cytoplasm"/>
    <property type="evidence" value="ECO:0007669"/>
    <property type="project" value="TreeGrafter"/>
</dbReference>